<protein>
    <submittedName>
        <fullName evidence="2">Sugar phosphate isomerase/epimerase family protein</fullName>
    </submittedName>
</protein>
<comment type="caution">
    <text evidence="2">The sequence shown here is derived from an EMBL/GenBank/DDBJ whole genome shotgun (WGS) entry which is preliminary data.</text>
</comment>
<dbReference type="InterPro" id="IPR036237">
    <property type="entry name" value="Xyl_isomerase-like_sf"/>
</dbReference>
<organism evidence="2 3">
    <name type="scientific">Clostridium neuense</name>
    <dbReference type="NCBI Taxonomy" id="1728934"/>
    <lineage>
        <taxon>Bacteria</taxon>
        <taxon>Bacillati</taxon>
        <taxon>Bacillota</taxon>
        <taxon>Clostridia</taxon>
        <taxon>Eubacteriales</taxon>
        <taxon>Clostridiaceae</taxon>
        <taxon>Clostridium</taxon>
    </lineage>
</organism>
<evidence type="ECO:0000259" key="1">
    <source>
        <dbReference type="Pfam" id="PF01261"/>
    </source>
</evidence>
<proteinExistence type="predicted"/>
<dbReference type="RefSeq" id="WP_406786969.1">
    <property type="nucleotide sequence ID" value="NZ_JBJIAA010000005.1"/>
</dbReference>
<dbReference type="SUPFAM" id="SSF51658">
    <property type="entry name" value="Xylose isomerase-like"/>
    <property type="match status" value="1"/>
</dbReference>
<accession>A0ABW8TCR9</accession>
<feature type="domain" description="Xylose isomerase-like TIM barrel" evidence="1">
    <location>
        <begin position="105"/>
        <end position="244"/>
    </location>
</feature>
<reference evidence="2 3" key="1">
    <citation type="submission" date="2024-11" db="EMBL/GenBank/DDBJ databases">
        <authorList>
            <person name="Heng Y.C."/>
            <person name="Lim A.C.H."/>
            <person name="Lee J.K.Y."/>
            <person name="Kittelmann S."/>
        </authorList>
    </citation>
    <scope>NUCLEOTIDE SEQUENCE [LARGE SCALE GENOMIC DNA]</scope>
    <source>
        <strain evidence="2 3">WILCCON 0114</strain>
    </source>
</reference>
<name>A0ABW8TCR9_9CLOT</name>
<evidence type="ECO:0000313" key="2">
    <source>
        <dbReference type="EMBL" id="MFL0250308.1"/>
    </source>
</evidence>
<gene>
    <name evidence="2" type="ORF">ACJDT4_07710</name>
</gene>
<keyword evidence="3" id="KW-1185">Reference proteome</keyword>
<dbReference type="Proteomes" id="UP001623592">
    <property type="component" value="Unassembled WGS sequence"/>
</dbReference>
<dbReference type="InterPro" id="IPR013022">
    <property type="entry name" value="Xyl_isomerase-like_TIM-brl"/>
</dbReference>
<sequence>MDRNLLVINTLVFKDYFDKGYTQDKFFNFVFNMDVRNIEVRREYIKNFNEELGLYRNLAKKMKLNIFYSIPDTIFKNGKVDEESLNGYFEEARTMNCKNVKFSIGDYKNFNSNLKKALETFMNYGINVNVENDQTYESGTLVNIIKFLTDCKAEKINIGYVYDAGNWRWVNENELENAATLKDFTRYVHLKDVKKTSSGNEAFPLDEGNIEWRRILDILPKDINVGLEYPCENNSVVKEGIKKLLQY</sequence>
<dbReference type="GO" id="GO:0016853">
    <property type="term" value="F:isomerase activity"/>
    <property type="evidence" value="ECO:0007669"/>
    <property type="project" value="UniProtKB-KW"/>
</dbReference>
<dbReference type="Pfam" id="PF01261">
    <property type="entry name" value="AP_endonuc_2"/>
    <property type="match status" value="1"/>
</dbReference>
<evidence type="ECO:0000313" key="3">
    <source>
        <dbReference type="Proteomes" id="UP001623592"/>
    </source>
</evidence>
<keyword evidence="2" id="KW-0413">Isomerase</keyword>
<dbReference type="Gene3D" id="3.20.20.150">
    <property type="entry name" value="Divalent-metal-dependent TIM barrel enzymes"/>
    <property type="match status" value="1"/>
</dbReference>
<dbReference type="EMBL" id="JBJIAA010000005">
    <property type="protein sequence ID" value="MFL0250308.1"/>
    <property type="molecule type" value="Genomic_DNA"/>
</dbReference>